<organism evidence="1 2">
    <name type="scientific">Vararia minispora EC-137</name>
    <dbReference type="NCBI Taxonomy" id="1314806"/>
    <lineage>
        <taxon>Eukaryota</taxon>
        <taxon>Fungi</taxon>
        <taxon>Dikarya</taxon>
        <taxon>Basidiomycota</taxon>
        <taxon>Agaricomycotina</taxon>
        <taxon>Agaricomycetes</taxon>
        <taxon>Russulales</taxon>
        <taxon>Lachnocladiaceae</taxon>
        <taxon>Vararia</taxon>
    </lineage>
</organism>
<dbReference type="EMBL" id="MU273515">
    <property type="protein sequence ID" value="KAI0033629.1"/>
    <property type="molecule type" value="Genomic_DNA"/>
</dbReference>
<reference evidence="1" key="1">
    <citation type="submission" date="2021-02" db="EMBL/GenBank/DDBJ databases">
        <authorList>
            <consortium name="DOE Joint Genome Institute"/>
            <person name="Ahrendt S."/>
            <person name="Looney B.P."/>
            <person name="Miyauchi S."/>
            <person name="Morin E."/>
            <person name="Drula E."/>
            <person name="Courty P.E."/>
            <person name="Chicoki N."/>
            <person name="Fauchery L."/>
            <person name="Kohler A."/>
            <person name="Kuo A."/>
            <person name="Labutti K."/>
            <person name="Pangilinan J."/>
            <person name="Lipzen A."/>
            <person name="Riley R."/>
            <person name="Andreopoulos W."/>
            <person name="He G."/>
            <person name="Johnson J."/>
            <person name="Barry K.W."/>
            <person name="Grigoriev I.V."/>
            <person name="Nagy L."/>
            <person name="Hibbett D."/>
            <person name="Henrissat B."/>
            <person name="Matheny P.B."/>
            <person name="Labbe J."/>
            <person name="Martin F."/>
        </authorList>
    </citation>
    <scope>NUCLEOTIDE SEQUENCE</scope>
    <source>
        <strain evidence="1">EC-137</strain>
    </source>
</reference>
<protein>
    <submittedName>
        <fullName evidence="1">Ribokinase-like protein</fullName>
    </submittedName>
</protein>
<reference evidence="1" key="2">
    <citation type="journal article" date="2022" name="New Phytol.">
        <title>Evolutionary transition to the ectomycorrhizal habit in the genomes of a hyperdiverse lineage of mushroom-forming fungi.</title>
        <authorList>
            <person name="Looney B."/>
            <person name="Miyauchi S."/>
            <person name="Morin E."/>
            <person name="Drula E."/>
            <person name="Courty P.E."/>
            <person name="Kohler A."/>
            <person name="Kuo A."/>
            <person name="LaButti K."/>
            <person name="Pangilinan J."/>
            <person name="Lipzen A."/>
            <person name="Riley R."/>
            <person name="Andreopoulos W."/>
            <person name="He G."/>
            <person name="Johnson J."/>
            <person name="Nolan M."/>
            <person name="Tritt A."/>
            <person name="Barry K.W."/>
            <person name="Grigoriev I.V."/>
            <person name="Nagy L.G."/>
            <person name="Hibbett D."/>
            <person name="Henrissat B."/>
            <person name="Matheny P.B."/>
            <person name="Labbe J."/>
            <person name="Martin F.M."/>
        </authorList>
    </citation>
    <scope>NUCLEOTIDE SEQUENCE</scope>
    <source>
        <strain evidence="1">EC-137</strain>
    </source>
</reference>
<sequence>YFAVRDVVLPGQTISSTGFERRGGGKGANQAAAVAQAGGIVQLLGAVGEDGDWLVKDLKDMGVRVDYVQTIDDQEPTGRAIIQLTSSGENCIILHKGANYARNDPPEERRSLLSSAQFLLLQNEIPFATTTEYLKDAADRGIQVVYNPSPMPSDNELRAFPWPSITYLLINEGEAQTLIRAFNADAVSSASSTVRALSSLLAFSATTIVCTLGGSGVLAAIPGTLQQLYIPASSLQGTVRDTTGAGDCFTGYFVAGLMRLEKAAPISLHDAAELLRFSAQAAGMCVEKRGALESIPKRAEVEERIA</sequence>
<dbReference type="Proteomes" id="UP000814128">
    <property type="component" value="Unassembled WGS sequence"/>
</dbReference>
<comment type="caution">
    <text evidence="1">The sequence shown here is derived from an EMBL/GenBank/DDBJ whole genome shotgun (WGS) entry which is preliminary data.</text>
</comment>
<gene>
    <name evidence="1" type="ORF">K488DRAFT_18645</name>
</gene>
<keyword evidence="2" id="KW-1185">Reference proteome</keyword>
<evidence type="ECO:0000313" key="2">
    <source>
        <dbReference type="Proteomes" id="UP000814128"/>
    </source>
</evidence>
<name>A0ACB8QPB5_9AGAM</name>
<feature type="non-terminal residue" evidence="1">
    <location>
        <position position="306"/>
    </location>
</feature>
<accession>A0ACB8QPB5</accession>
<evidence type="ECO:0000313" key="1">
    <source>
        <dbReference type="EMBL" id="KAI0033629.1"/>
    </source>
</evidence>
<proteinExistence type="predicted"/>
<feature type="non-terminal residue" evidence="1">
    <location>
        <position position="1"/>
    </location>
</feature>